<dbReference type="Proteomes" id="UP000008237">
    <property type="component" value="Unassembled WGS sequence"/>
</dbReference>
<feature type="compositionally biased region" description="Basic and acidic residues" evidence="1">
    <location>
        <begin position="33"/>
        <end position="48"/>
    </location>
</feature>
<keyword evidence="3" id="KW-1185">Reference proteome</keyword>
<feature type="compositionally biased region" description="Low complexity" evidence="1">
    <location>
        <begin position="63"/>
        <end position="75"/>
    </location>
</feature>
<dbReference type="EMBL" id="GL448921">
    <property type="protein sequence ID" value="EFN83588.1"/>
    <property type="molecule type" value="Genomic_DNA"/>
</dbReference>
<evidence type="ECO:0000313" key="3">
    <source>
        <dbReference type="Proteomes" id="UP000008237"/>
    </source>
</evidence>
<reference evidence="2 3" key="1">
    <citation type="journal article" date="2010" name="Science">
        <title>Genomic comparison of the ants Camponotus floridanus and Harpegnathos saltator.</title>
        <authorList>
            <person name="Bonasio R."/>
            <person name="Zhang G."/>
            <person name="Ye C."/>
            <person name="Mutti N.S."/>
            <person name="Fang X."/>
            <person name="Qin N."/>
            <person name="Donahue G."/>
            <person name="Yang P."/>
            <person name="Li Q."/>
            <person name="Li C."/>
            <person name="Zhang P."/>
            <person name="Huang Z."/>
            <person name="Berger S.L."/>
            <person name="Reinberg D."/>
            <person name="Wang J."/>
            <person name="Liebig J."/>
        </authorList>
    </citation>
    <scope>NUCLEOTIDE SEQUENCE [LARGE SCALE GENOMIC DNA]</scope>
    <source>
        <strain evidence="2 3">R22 G/1</strain>
    </source>
</reference>
<evidence type="ECO:0000313" key="2">
    <source>
        <dbReference type="EMBL" id="EFN83588.1"/>
    </source>
</evidence>
<gene>
    <name evidence="2" type="ORF">EAI_06713</name>
</gene>
<name>E2BL38_HARSA</name>
<organism evidence="3">
    <name type="scientific">Harpegnathos saltator</name>
    <name type="common">Jerdon's jumping ant</name>
    <dbReference type="NCBI Taxonomy" id="610380"/>
    <lineage>
        <taxon>Eukaryota</taxon>
        <taxon>Metazoa</taxon>
        <taxon>Ecdysozoa</taxon>
        <taxon>Arthropoda</taxon>
        <taxon>Hexapoda</taxon>
        <taxon>Insecta</taxon>
        <taxon>Pterygota</taxon>
        <taxon>Neoptera</taxon>
        <taxon>Endopterygota</taxon>
        <taxon>Hymenoptera</taxon>
        <taxon>Apocrita</taxon>
        <taxon>Aculeata</taxon>
        <taxon>Formicoidea</taxon>
        <taxon>Formicidae</taxon>
        <taxon>Ponerinae</taxon>
        <taxon>Ponerini</taxon>
        <taxon>Harpegnathos</taxon>
    </lineage>
</organism>
<feature type="region of interest" description="Disordered" evidence="1">
    <location>
        <begin position="33"/>
        <end position="75"/>
    </location>
</feature>
<evidence type="ECO:0000256" key="1">
    <source>
        <dbReference type="SAM" id="MobiDB-lite"/>
    </source>
</evidence>
<dbReference type="AlphaFoldDB" id="E2BL38"/>
<proteinExistence type="predicted"/>
<sequence>MYKQSCPIWSNIDLTEIPSTGLAVDLIKRSTVLEKPTRSEEREKDSSRDSASGTFVDGELHSTTTTTTTTTFPSG</sequence>
<accession>E2BL38</accession>
<dbReference type="InParanoid" id="E2BL38"/>
<protein>
    <submittedName>
        <fullName evidence="2">Uncharacterized protein</fullName>
    </submittedName>
</protein>